<dbReference type="PANTHER" id="PTHR31639">
    <property type="entry name" value="F-BOX PROTEIN-LIKE"/>
    <property type="match status" value="1"/>
</dbReference>
<dbReference type="Gene3D" id="1.20.1280.50">
    <property type="match status" value="1"/>
</dbReference>
<dbReference type="EMBL" id="JAMYWD010000012">
    <property type="protein sequence ID" value="KAJ4953279.1"/>
    <property type="molecule type" value="Genomic_DNA"/>
</dbReference>
<organism evidence="2 3">
    <name type="scientific">Protea cynaroides</name>
    <dbReference type="NCBI Taxonomy" id="273540"/>
    <lineage>
        <taxon>Eukaryota</taxon>
        <taxon>Viridiplantae</taxon>
        <taxon>Streptophyta</taxon>
        <taxon>Embryophyta</taxon>
        <taxon>Tracheophyta</taxon>
        <taxon>Spermatophyta</taxon>
        <taxon>Magnoliopsida</taxon>
        <taxon>Proteales</taxon>
        <taxon>Proteaceae</taxon>
        <taxon>Protea</taxon>
    </lineage>
</organism>
<dbReference type="Pfam" id="PF24758">
    <property type="entry name" value="LRR_At5g56370"/>
    <property type="match status" value="1"/>
</dbReference>
<dbReference type="PROSITE" id="PS50181">
    <property type="entry name" value="FBOX"/>
    <property type="match status" value="1"/>
</dbReference>
<reference evidence="2" key="1">
    <citation type="journal article" date="2023" name="Plant J.">
        <title>The genome of the king protea, Protea cynaroides.</title>
        <authorList>
            <person name="Chang J."/>
            <person name="Duong T.A."/>
            <person name="Schoeman C."/>
            <person name="Ma X."/>
            <person name="Roodt D."/>
            <person name="Barker N."/>
            <person name="Li Z."/>
            <person name="Van de Peer Y."/>
            <person name="Mizrachi E."/>
        </authorList>
    </citation>
    <scope>NUCLEOTIDE SEQUENCE</scope>
    <source>
        <tissue evidence="2">Young leaves</tissue>
    </source>
</reference>
<dbReference type="Pfam" id="PF00646">
    <property type="entry name" value="F-box"/>
    <property type="match status" value="1"/>
</dbReference>
<keyword evidence="3" id="KW-1185">Reference proteome</keyword>
<dbReference type="SUPFAM" id="SSF52047">
    <property type="entry name" value="RNI-like"/>
    <property type="match status" value="1"/>
</dbReference>
<proteinExistence type="predicted"/>
<dbReference type="OrthoDB" id="629734at2759"/>
<dbReference type="Gene3D" id="3.80.10.10">
    <property type="entry name" value="Ribonuclease Inhibitor"/>
    <property type="match status" value="1"/>
</dbReference>
<dbReference type="AlphaFoldDB" id="A0A9Q0GTG1"/>
<evidence type="ECO:0000313" key="2">
    <source>
        <dbReference type="EMBL" id="KAJ4953279.1"/>
    </source>
</evidence>
<dbReference type="InterPro" id="IPR001810">
    <property type="entry name" value="F-box_dom"/>
</dbReference>
<gene>
    <name evidence="2" type="ORF">NE237_030111</name>
</gene>
<dbReference type="PANTHER" id="PTHR31639:SF237">
    <property type="entry name" value="F-BOX DOMAIN-CONTAINING PROTEIN"/>
    <property type="match status" value="1"/>
</dbReference>
<sequence>MASCSTLDMLSNLPENILENIFSRMSMRSVVRTSVLSTKWRYKWISVPHLTFNDNCMPVSRGHDILVKIVNHVLLLHRGPVVTFRIASSQLQTCSDIDSWILYLSFHSVKEFKLQISQSKRHNLPQCLFSYGQLTHLILNGCIIVHPVTFKGFSCLKSLLLEKVTLSNATLEILVSTCPQLERLTLIDIDGPSHIELNNPKLKFLYIFGNFIDICLKDLSTLDSANFCATNAAHADQQRTCNFTNFFGSILSIQKLVIRGCFLQSLAIDDVPRRLPFTYDHMKSLSFTLNEEDMKEILIAICLLKSSPNLQEVEILLWRSKESAIVPVMDLQEARDQMKCTFNKLRVVKISKFLGREIELEFIKFILANSPVLETMNISPATNGVDEVLMLKELLRFKRASPQAEIVYLDPKI</sequence>
<dbReference type="InterPro" id="IPR006566">
    <property type="entry name" value="FBD"/>
</dbReference>
<comment type="caution">
    <text evidence="2">The sequence shown here is derived from an EMBL/GenBank/DDBJ whole genome shotgun (WGS) entry which is preliminary data.</text>
</comment>
<accession>A0A9Q0GTG1</accession>
<dbReference type="InterPro" id="IPR036047">
    <property type="entry name" value="F-box-like_dom_sf"/>
</dbReference>
<dbReference type="InterPro" id="IPR055411">
    <property type="entry name" value="LRR_FXL15/At3g58940/PEG3-like"/>
</dbReference>
<dbReference type="SUPFAM" id="SSF81383">
    <property type="entry name" value="F-box domain"/>
    <property type="match status" value="1"/>
</dbReference>
<name>A0A9Q0GTG1_9MAGN</name>
<dbReference type="Proteomes" id="UP001141806">
    <property type="component" value="Unassembled WGS sequence"/>
</dbReference>
<protein>
    <recommendedName>
        <fullName evidence="1">F-box domain-containing protein</fullName>
    </recommendedName>
</protein>
<evidence type="ECO:0000259" key="1">
    <source>
        <dbReference type="PROSITE" id="PS50181"/>
    </source>
</evidence>
<dbReference type="Pfam" id="PF08387">
    <property type="entry name" value="FBD"/>
    <property type="match status" value="1"/>
</dbReference>
<dbReference type="SMART" id="SM00579">
    <property type="entry name" value="FBD"/>
    <property type="match status" value="1"/>
</dbReference>
<dbReference type="InterPro" id="IPR032675">
    <property type="entry name" value="LRR_dom_sf"/>
</dbReference>
<evidence type="ECO:0000313" key="3">
    <source>
        <dbReference type="Proteomes" id="UP001141806"/>
    </source>
</evidence>
<feature type="domain" description="F-box" evidence="1">
    <location>
        <begin position="7"/>
        <end position="55"/>
    </location>
</feature>